<dbReference type="Proteomes" id="UP000242699">
    <property type="component" value="Unassembled WGS sequence"/>
</dbReference>
<reference evidence="1 2" key="1">
    <citation type="journal article" date="2014" name="BMC Genomics">
        <title>Comparison of environmental and isolate Sulfobacillus genomes reveals diverse carbon, sulfur, nitrogen, and hydrogen metabolisms.</title>
        <authorList>
            <person name="Justice N.B."/>
            <person name="Norman A."/>
            <person name="Brown C.T."/>
            <person name="Singh A."/>
            <person name="Thomas B.C."/>
            <person name="Banfield J.F."/>
        </authorList>
    </citation>
    <scope>NUCLEOTIDE SEQUENCE [LARGE SCALE GENOMIC DNA]</scope>
    <source>
        <strain evidence="1">AMDSBA1</strain>
    </source>
</reference>
<evidence type="ECO:0000313" key="2">
    <source>
        <dbReference type="Proteomes" id="UP000242699"/>
    </source>
</evidence>
<protein>
    <submittedName>
        <fullName evidence="1">Uncharacterized protein</fullName>
    </submittedName>
</protein>
<gene>
    <name evidence="1" type="ORF">C7B43_12185</name>
</gene>
<name>A0A2T2WYB2_9FIRM</name>
<comment type="caution">
    <text evidence="1">The sequence shown here is derived from an EMBL/GenBank/DDBJ whole genome shotgun (WGS) entry which is preliminary data.</text>
</comment>
<proteinExistence type="predicted"/>
<accession>A0A2T2WYB2</accession>
<dbReference type="AlphaFoldDB" id="A0A2T2WYB2"/>
<dbReference type="EMBL" id="PXYT01000028">
    <property type="protein sequence ID" value="PSR27211.1"/>
    <property type="molecule type" value="Genomic_DNA"/>
</dbReference>
<organism evidence="1 2">
    <name type="scientific">Sulfobacillus benefaciens</name>
    <dbReference type="NCBI Taxonomy" id="453960"/>
    <lineage>
        <taxon>Bacteria</taxon>
        <taxon>Bacillati</taxon>
        <taxon>Bacillota</taxon>
        <taxon>Clostridia</taxon>
        <taxon>Eubacteriales</taxon>
        <taxon>Clostridiales Family XVII. Incertae Sedis</taxon>
        <taxon>Sulfobacillus</taxon>
    </lineage>
</organism>
<evidence type="ECO:0000313" key="1">
    <source>
        <dbReference type="EMBL" id="PSR27211.1"/>
    </source>
</evidence>
<sequence length="321" mass="36909">MIVVAVEHKGVENFIRDEVTHHPEYESVSIVHAWEEVEHLADRAHKILLGERVVRYVPTEKIVEVVQRRMGHGWVFWTTEGDRWSRVLGKNAEIWHKELGPEELREWLKSSHTLTPTVMPSRWFMWSTSGTSRRQLVWRSLISNMQTQYKEGILADFDWEQALVTRLWGQGFRDANYPFARLALGTASWGWVIPAPMPWMPVLYEPDTDDVKKALTRHANWMAWDLGLNIRRPLAALVIASLPTGVIYVQEEGNDETLHKGLALIQEFNPRCDLRLVGDSAAPLAGRLGLPLLTPTAQQVPITPSWGALRRWVNWPLKRSP</sequence>